<dbReference type="CDD" id="cd06173">
    <property type="entry name" value="MFS_MefA_like"/>
    <property type="match status" value="1"/>
</dbReference>
<feature type="transmembrane region" description="Helical" evidence="8">
    <location>
        <begin position="277"/>
        <end position="293"/>
    </location>
</feature>
<accession>A0A239BLS5</accession>
<gene>
    <name evidence="9" type="ORF">SAMN05216252_10332</name>
</gene>
<protein>
    <submittedName>
        <fullName evidence="9">Major Facilitator Superfamily protein</fullName>
    </submittedName>
</protein>
<dbReference type="GO" id="GO:0022857">
    <property type="term" value="F:transmembrane transporter activity"/>
    <property type="evidence" value="ECO:0007669"/>
    <property type="project" value="InterPro"/>
</dbReference>
<dbReference type="InterPro" id="IPR011701">
    <property type="entry name" value="MFS"/>
</dbReference>
<evidence type="ECO:0000313" key="9">
    <source>
        <dbReference type="EMBL" id="SNS08559.1"/>
    </source>
</evidence>
<evidence type="ECO:0000256" key="8">
    <source>
        <dbReference type="SAM" id="Phobius"/>
    </source>
</evidence>
<dbReference type="PANTHER" id="PTHR23513:SF9">
    <property type="entry name" value="ENTEROBACTIN EXPORTER ENTS"/>
    <property type="match status" value="1"/>
</dbReference>
<keyword evidence="4 8" id="KW-0812">Transmembrane</keyword>
<dbReference type="OrthoDB" id="3806756at2"/>
<proteinExistence type="predicted"/>
<feature type="transmembrane region" description="Helical" evidence="8">
    <location>
        <begin position="340"/>
        <end position="360"/>
    </location>
</feature>
<evidence type="ECO:0000256" key="6">
    <source>
        <dbReference type="ARBA" id="ARBA00023136"/>
    </source>
</evidence>
<dbReference type="Gene3D" id="1.20.1250.20">
    <property type="entry name" value="MFS general substrate transporter like domains"/>
    <property type="match status" value="1"/>
</dbReference>
<keyword evidence="5 8" id="KW-1133">Transmembrane helix</keyword>
<dbReference type="Pfam" id="PF07690">
    <property type="entry name" value="MFS_1"/>
    <property type="match status" value="1"/>
</dbReference>
<dbReference type="AlphaFoldDB" id="A0A239BLS5"/>
<dbReference type="SUPFAM" id="SSF103473">
    <property type="entry name" value="MFS general substrate transporter"/>
    <property type="match status" value="1"/>
</dbReference>
<dbReference type="EMBL" id="FZOF01000003">
    <property type="protein sequence ID" value="SNS08559.1"/>
    <property type="molecule type" value="Genomic_DNA"/>
</dbReference>
<keyword evidence="3" id="KW-1003">Cell membrane</keyword>
<dbReference type="GO" id="GO:0005886">
    <property type="term" value="C:plasma membrane"/>
    <property type="evidence" value="ECO:0007669"/>
    <property type="project" value="UniProtKB-SubCell"/>
</dbReference>
<organism evidence="9 10">
    <name type="scientific">Actinacidiphila glaucinigra</name>
    <dbReference type="NCBI Taxonomy" id="235986"/>
    <lineage>
        <taxon>Bacteria</taxon>
        <taxon>Bacillati</taxon>
        <taxon>Actinomycetota</taxon>
        <taxon>Actinomycetes</taxon>
        <taxon>Kitasatosporales</taxon>
        <taxon>Streptomycetaceae</taxon>
        <taxon>Actinacidiphila</taxon>
    </lineage>
</organism>
<evidence type="ECO:0000256" key="7">
    <source>
        <dbReference type="SAM" id="MobiDB-lite"/>
    </source>
</evidence>
<feature type="transmembrane region" description="Helical" evidence="8">
    <location>
        <begin position="45"/>
        <end position="65"/>
    </location>
</feature>
<reference evidence="9 10" key="1">
    <citation type="submission" date="2017-06" db="EMBL/GenBank/DDBJ databases">
        <authorList>
            <person name="Kim H.J."/>
            <person name="Triplett B.A."/>
        </authorList>
    </citation>
    <scope>NUCLEOTIDE SEQUENCE [LARGE SCALE GENOMIC DNA]</scope>
    <source>
        <strain evidence="9 10">CGMCC 4.1858</strain>
    </source>
</reference>
<comment type="subcellular location">
    <subcellularLocation>
        <location evidence="1">Cell inner membrane</location>
        <topology evidence="1">Multi-pass membrane protein</topology>
    </subcellularLocation>
</comment>
<dbReference type="InterPro" id="IPR036259">
    <property type="entry name" value="MFS_trans_sf"/>
</dbReference>
<feature type="transmembrane region" description="Helical" evidence="8">
    <location>
        <begin position="100"/>
        <end position="123"/>
    </location>
</feature>
<dbReference type="Proteomes" id="UP000198280">
    <property type="component" value="Unassembled WGS sequence"/>
</dbReference>
<feature type="transmembrane region" description="Helical" evidence="8">
    <location>
        <begin position="168"/>
        <end position="186"/>
    </location>
</feature>
<sequence>MTTTGRTQRLLLPAVFITSLGNNIQLIAAALLMVRAQGSVLDVGWLFIAVAVPQAVLSPLAGRLADRYDRRALWAGCDLLSAVVALVPALGTVLGWPLGAVVYGSNLALATASALFVPVSAALIRERVPEGRLRRFNARYEMALQSGMLLSAAVGGLALQYAGPAPLFVFNAGTFVASAVLVLATGRGPGRSAAVGSAAAVPTARPVPSRRPYGPLVVLYAQGSVVVTVFNALMPVLVIAELHRGPAVVGAVDALGGAGFLLAAAAYRRTGARLGDLRLALAGFTVCAVLFALQPRFGVTGLLLLVPAGAFVFGQARIASRTLLMTAVDEGRVGRAFGTANAYGLAATVAVMLGTSAVTTRAGVPTGFAVVAGLSAVASAGAAVWLAAARRALPAPAPTPPAAPAADPAPGLRDPRRA</sequence>
<evidence type="ECO:0000256" key="3">
    <source>
        <dbReference type="ARBA" id="ARBA00022475"/>
    </source>
</evidence>
<keyword evidence="6 8" id="KW-0472">Membrane</keyword>
<evidence type="ECO:0000256" key="2">
    <source>
        <dbReference type="ARBA" id="ARBA00022448"/>
    </source>
</evidence>
<feature type="transmembrane region" description="Helical" evidence="8">
    <location>
        <begin position="143"/>
        <end position="162"/>
    </location>
</feature>
<feature type="transmembrane region" description="Helical" evidence="8">
    <location>
        <begin position="72"/>
        <end position="94"/>
    </location>
</feature>
<feature type="transmembrane region" description="Helical" evidence="8">
    <location>
        <begin position="217"/>
        <end position="240"/>
    </location>
</feature>
<feature type="transmembrane region" description="Helical" evidence="8">
    <location>
        <begin position="246"/>
        <end position="265"/>
    </location>
</feature>
<keyword evidence="10" id="KW-1185">Reference proteome</keyword>
<feature type="region of interest" description="Disordered" evidence="7">
    <location>
        <begin position="395"/>
        <end position="418"/>
    </location>
</feature>
<feature type="transmembrane region" description="Helical" evidence="8">
    <location>
        <begin position="299"/>
        <end position="319"/>
    </location>
</feature>
<name>A0A239BLS5_9ACTN</name>
<evidence type="ECO:0000256" key="1">
    <source>
        <dbReference type="ARBA" id="ARBA00004429"/>
    </source>
</evidence>
<dbReference type="PANTHER" id="PTHR23513">
    <property type="entry name" value="INTEGRAL MEMBRANE EFFLUX PROTEIN-RELATED"/>
    <property type="match status" value="1"/>
</dbReference>
<evidence type="ECO:0000313" key="10">
    <source>
        <dbReference type="Proteomes" id="UP000198280"/>
    </source>
</evidence>
<evidence type="ECO:0000256" key="5">
    <source>
        <dbReference type="ARBA" id="ARBA00022989"/>
    </source>
</evidence>
<keyword evidence="2" id="KW-0813">Transport</keyword>
<evidence type="ECO:0000256" key="4">
    <source>
        <dbReference type="ARBA" id="ARBA00022692"/>
    </source>
</evidence>
<feature type="transmembrane region" description="Helical" evidence="8">
    <location>
        <begin position="366"/>
        <end position="388"/>
    </location>
</feature>